<evidence type="ECO:0000313" key="5">
    <source>
        <dbReference type="EMBL" id="AQW88470.1"/>
    </source>
</evidence>
<accession>A0A1S6U9U8</accession>
<evidence type="ECO:0000256" key="2">
    <source>
        <dbReference type="ARBA" id="ARBA00022692"/>
    </source>
</evidence>
<keyword evidence="4" id="KW-0472">Membrane</keyword>
<evidence type="ECO:0000256" key="3">
    <source>
        <dbReference type="ARBA" id="ARBA00022989"/>
    </source>
</evidence>
<comment type="subcellular location">
    <subcellularLocation>
        <location evidence="1">Membrane</location>
        <topology evidence="1">Multi-pass membrane protein</topology>
    </subcellularLocation>
</comment>
<dbReference type="Pfam" id="PF05154">
    <property type="entry name" value="TM2"/>
    <property type="match status" value="1"/>
</dbReference>
<dbReference type="Proteomes" id="UP000190868">
    <property type="component" value="Chromosome"/>
</dbReference>
<evidence type="ECO:0000256" key="4">
    <source>
        <dbReference type="ARBA" id="ARBA00023136"/>
    </source>
</evidence>
<gene>
    <name evidence="5" type="ORF">CPIN18021_1693</name>
</gene>
<evidence type="ECO:0000313" key="6">
    <source>
        <dbReference type="Proteomes" id="UP000190868"/>
    </source>
</evidence>
<evidence type="ECO:0000256" key="1">
    <source>
        <dbReference type="ARBA" id="ARBA00004141"/>
    </source>
</evidence>
<dbReference type="GeneID" id="56567279"/>
<reference evidence="6" key="1">
    <citation type="submission" date="2016-09" db="EMBL/GenBank/DDBJ databases">
        <title>Comparative genomics of the Campylobacter concisus group.</title>
        <authorList>
            <person name="Miller W.G."/>
            <person name="Yee E."/>
            <person name="Chapman M.H."/>
            <person name="Huynh S."/>
            <person name="Bono J.L."/>
            <person name="On S.L.W."/>
            <person name="StLeger J."/>
            <person name="Foster G."/>
            <person name="Parker C.T."/>
        </authorList>
    </citation>
    <scope>NUCLEOTIDE SEQUENCE [LARGE SCALE GENOMIC DNA]</scope>
    <source>
        <strain evidence="6">RM18021</strain>
    </source>
</reference>
<dbReference type="KEGG" id="cpin:CPIN18020_1639"/>
<keyword evidence="3" id="KW-1133">Transmembrane helix</keyword>
<dbReference type="EMBL" id="CP017258">
    <property type="protein sequence ID" value="AQW88470.1"/>
    <property type="molecule type" value="Genomic_DNA"/>
</dbReference>
<dbReference type="GO" id="GO:0016020">
    <property type="term" value="C:membrane"/>
    <property type="evidence" value="ECO:0007669"/>
    <property type="project" value="UniProtKB-SubCell"/>
</dbReference>
<dbReference type="InterPro" id="IPR007829">
    <property type="entry name" value="TM2"/>
</dbReference>
<keyword evidence="2" id="KW-0812">Transmembrane</keyword>
<dbReference type="RefSeq" id="WP_078406276.1">
    <property type="nucleotide sequence ID" value="NZ_CP017018.1"/>
</dbReference>
<name>A0A1S6U9U8_9BACT</name>
<keyword evidence="6" id="KW-1185">Reference proteome</keyword>
<proteinExistence type="predicted"/>
<dbReference type="AlphaFoldDB" id="A0A1S6U9U8"/>
<sequence>MNNPYIAYALWFFVGWLGAHRLYLGKFISGFFMMGLFFVGSAFAWIFIGWIFLIIWGIWWLMDVFLIGVCIEQNLKKDSFKKDLELKDKEEELKKLYELYEQNKITKAELEAKKEILFR</sequence>
<organism evidence="5 6">
    <name type="scientific">Campylobacter pinnipediorum subsp. caledonicus</name>
    <dbReference type="NCBI Taxonomy" id="1874362"/>
    <lineage>
        <taxon>Bacteria</taxon>
        <taxon>Pseudomonadati</taxon>
        <taxon>Campylobacterota</taxon>
        <taxon>Epsilonproteobacteria</taxon>
        <taxon>Campylobacterales</taxon>
        <taxon>Campylobacteraceae</taxon>
        <taxon>Campylobacter</taxon>
    </lineage>
</organism>
<protein>
    <submittedName>
        <fullName evidence="5">TM2 domain-containing protein</fullName>
    </submittedName>
</protein>